<feature type="domain" description="CP-type G" evidence="12">
    <location>
        <begin position="66"/>
        <end position="225"/>
    </location>
</feature>
<keyword evidence="9 10" id="KW-0342">GTP-binding</keyword>
<dbReference type="Pfam" id="PF03193">
    <property type="entry name" value="RsgA_GTPase"/>
    <property type="match status" value="1"/>
</dbReference>
<dbReference type="GO" id="GO:0005525">
    <property type="term" value="F:GTP binding"/>
    <property type="evidence" value="ECO:0007669"/>
    <property type="project" value="UniProtKB-UniRule"/>
</dbReference>
<keyword evidence="14" id="KW-1185">Reference proteome</keyword>
<evidence type="ECO:0000313" key="14">
    <source>
        <dbReference type="Proteomes" id="UP000199695"/>
    </source>
</evidence>
<dbReference type="PROSITE" id="PS51721">
    <property type="entry name" value="G_CP"/>
    <property type="match status" value="1"/>
</dbReference>
<dbReference type="PROSITE" id="PS50936">
    <property type="entry name" value="ENGC_GTPASE"/>
    <property type="match status" value="1"/>
</dbReference>
<dbReference type="InterPro" id="IPR004881">
    <property type="entry name" value="Ribosome_biogen_GTPase_RsgA"/>
</dbReference>
<evidence type="ECO:0000256" key="4">
    <source>
        <dbReference type="ARBA" id="ARBA00022730"/>
    </source>
</evidence>
<keyword evidence="6 10" id="KW-0378">Hydrolase</keyword>
<evidence type="ECO:0000256" key="5">
    <source>
        <dbReference type="ARBA" id="ARBA00022741"/>
    </source>
</evidence>
<comment type="subunit">
    <text evidence="10">Monomer. Associates with 30S ribosomal subunit, binds 16S rRNA.</text>
</comment>
<reference evidence="13 14" key="1">
    <citation type="submission" date="2016-10" db="EMBL/GenBank/DDBJ databases">
        <authorList>
            <person name="de Groot N.N."/>
        </authorList>
    </citation>
    <scope>NUCLEOTIDE SEQUENCE [LARGE SCALE GENOMIC DNA]</scope>
    <source>
        <strain evidence="13 14">DSM 46701</strain>
    </source>
</reference>
<feature type="binding site" evidence="10">
    <location>
        <begin position="115"/>
        <end position="118"/>
    </location>
    <ligand>
        <name>GTP</name>
        <dbReference type="ChEBI" id="CHEBI:37565"/>
    </ligand>
</feature>
<evidence type="ECO:0000256" key="6">
    <source>
        <dbReference type="ARBA" id="ARBA00022801"/>
    </source>
</evidence>
<dbReference type="GO" id="GO:0005737">
    <property type="term" value="C:cytoplasm"/>
    <property type="evidence" value="ECO:0007669"/>
    <property type="project" value="UniProtKB-SubCell"/>
</dbReference>
<sequence>MPVGQIVKAISGFYYVRSPEGEEIQCRARGVFKFKKKKLTPLVGDYVQYEMTGPGEGFVTSVEPRQTELLRPPIANVDQAVVVCSLREPEFQQMPVDRFLVHGERAGLDLVICLTKRDLVDDDSEVERIRAIYQTAGYPVIATSIRTQVGIDELKKYLAERTSVFAGQSGVGKSSLLNQLLPDRKLQTGAVSQKLGRGRHTTRQVELIPLGNGGQVADTPGFSQLTFQGFEPEELSDCFPEMRERSARCRFRGCLHLNEPGCAVKEAVENQEIHAGRYNNYLQFLTEIKEEQQRRY</sequence>
<dbReference type="STRING" id="1173111.SAMN05444955_106197"/>
<feature type="binding site" evidence="10">
    <location>
        <position position="254"/>
    </location>
    <ligand>
        <name>Zn(2+)</name>
        <dbReference type="ChEBI" id="CHEBI:29105"/>
    </ligand>
</feature>
<dbReference type="InterPro" id="IPR012340">
    <property type="entry name" value="NA-bd_OB-fold"/>
</dbReference>
<accession>A0A1H8E8V8</accession>
<comment type="subcellular location">
    <subcellularLocation>
        <location evidence="10">Cytoplasm</location>
    </subcellularLocation>
</comment>
<dbReference type="Proteomes" id="UP000199695">
    <property type="component" value="Unassembled WGS sequence"/>
</dbReference>
<evidence type="ECO:0000313" key="13">
    <source>
        <dbReference type="EMBL" id="SEN15935.1"/>
    </source>
</evidence>
<dbReference type="SUPFAM" id="SSF52540">
    <property type="entry name" value="P-loop containing nucleoside triphosphate hydrolases"/>
    <property type="match status" value="1"/>
</dbReference>
<dbReference type="PANTHER" id="PTHR32120">
    <property type="entry name" value="SMALL RIBOSOMAL SUBUNIT BIOGENESIS GTPASE RSGA"/>
    <property type="match status" value="1"/>
</dbReference>
<comment type="cofactor">
    <cofactor evidence="10">
        <name>Zn(2+)</name>
        <dbReference type="ChEBI" id="CHEBI:29105"/>
    </cofactor>
    <text evidence="10">Binds 1 zinc ion per subunit.</text>
</comment>
<feature type="binding site" evidence="10">
    <location>
        <position position="262"/>
    </location>
    <ligand>
        <name>Zn(2+)</name>
        <dbReference type="ChEBI" id="CHEBI:29105"/>
    </ligand>
</feature>
<dbReference type="CDD" id="cd01854">
    <property type="entry name" value="YjeQ_EngC"/>
    <property type="match status" value="1"/>
</dbReference>
<dbReference type="SUPFAM" id="SSF50249">
    <property type="entry name" value="Nucleic acid-binding proteins"/>
    <property type="match status" value="1"/>
</dbReference>
<protein>
    <recommendedName>
        <fullName evidence="10">Small ribosomal subunit biogenesis GTPase RsgA</fullName>
        <ecNumber evidence="10">3.6.1.-</ecNumber>
    </recommendedName>
</protein>
<comment type="function">
    <text evidence="10">One of several proteins that assist in the late maturation steps of the functional core of the 30S ribosomal subunit. Helps release RbfA from mature subunits. May play a role in the assembly of ribosomal proteins into the subunit. Circularly permuted GTPase that catalyzes slow GTP hydrolysis, GTPase activity is stimulated by the 30S ribosomal subunit.</text>
</comment>
<dbReference type="InterPro" id="IPR031944">
    <property type="entry name" value="RsgA_N"/>
</dbReference>
<evidence type="ECO:0000256" key="3">
    <source>
        <dbReference type="ARBA" id="ARBA00022723"/>
    </source>
</evidence>
<feature type="domain" description="EngC GTPase" evidence="11">
    <location>
        <begin position="75"/>
        <end position="223"/>
    </location>
</feature>
<gene>
    <name evidence="10" type="primary">rsgA</name>
    <name evidence="13" type="ORF">SAMN05444955_106197</name>
</gene>
<comment type="similarity">
    <text evidence="10">Belongs to the TRAFAC class YlqF/YawG GTPase family. RsgA subfamily.</text>
</comment>
<dbReference type="GO" id="GO:0003924">
    <property type="term" value="F:GTPase activity"/>
    <property type="evidence" value="ECO:0007669"/>
    <property type="project" value="UniProtKB-UniRule"/>
</dbReference>
<keyword evidence="3 10" id="KW-0479">Metal-binding</keyword>
<evidence type="ECO:0000256" key="8">
    <source>
        <dbReference type="ARBA" id="ARBA00022884"/>
    </source>
</evidence>
<dbReference type="InterPro" id="IPR030378">
    <property type="entry name" value="G_CP_dom"/>
</dbReference>
<evidence type="ECO:0000256" key="9">
    <source>
        <dbReference type="ARBA" id="ARBA00023134"/>
    </source>
</evidence>
<evidence type="ECO:0000256" key="10">
    <source>
        <dbReference type="HAMAP-Rule" id="MF_01820"/>
    </source>
</evidence>
<name>A0A1H8E8V8_9BACL</name>
<dbReference type="Gene3D" id="2.40.50.140">
    <property type="entry name" value="Nucleic acid-binding proteins"/>
    <property type="match status" value="1"/>
</dbReference>
<evidence type="ECO:0000256" key="2">
    <source>
        <dbReference type="ARBA" id="ARBA00022517"/>
    </source>
</evidence>
<dbReference type="InterPro" id="IPR027417">
    <property type="entry name" value="P-loop_NTPase"/>
</dbReference>
<keyword evidence="8 10" id="KW-0694">RNA-binding</keyword>
<evidence type="ECO:0000259" key="12">
    <source>
        <dbReference type="PROSITE" id="PS51721"/>
    </source>
</evidence>
<dbReference type="RefSeq" id="WP_089967397.1">
    <property type="nucleotide sequence ID" value="NZ_FOCQ01000006.1"/>
</dbReference>
<dbReference type="GO" id="GO:0046872">
    <property type="term" value="F:metal ion binding"/>
    <property type="evidence" value="ECO:0007669"/>
    <property type="project" value="UniProtKB-KW"/>
</dbReference>
<dbReference type="EMBL" id="FOCQ01000006">
    <property type="protein sequence ID" value="SEN15935.1"/>
    <property type="molecule type" value="Genomic_DNA"/>
</dbReference>
<dbReference type="NCBIfam" id="TIGR00157">
    <property type="entry name" value="ribosome small subunit-dependent GTPase A"/>
    <property type="match status" value="1"/>
</dbReference>
<dbReference type="PANTHER" id="PTHR32120:SF11">
    <property type="entry name" value="SMALL RIBOSOMAL SUBUNIT BIOGENESIS GTPASE RSGA 1, MITOCHONDRIAL-RELATED"/>
    <property type="match status" value="1"/>
</dbReference>
<dbReference type="Gene3D" id="3.40.50.300">
    <property type="entry name" value="P-loop containing nucleotide triphosphate hydrolases"/>
    <property type="match status" value="1"/>
</dbReference>
<feature type="binding site" evidence="10">
    <location>
        <begin position="167"/>
        <end position="175"/>
    </location>
    <ligand>
        <name>GTP</name>
        <dbReference type="ChEBI" id="CHEBI:37565"/>
    </ligand>
</feature>
<dbReference type="GO" id="GO:0042274">
    <property type="term" value="P:ribosomal small subunit biogenesis"/>
    <property type="evidence" value="ECO:0007669"/>
    <property type="project" value="UniProtKB-UniRule"/>
</dbReference>
<feature type="binding site" evidence="10">
    <location>
        <position position="249"/>
    </location>
    <ligand>
        <name>Zn(2+)</name>
        <dbReference type="ChEBI" id="CHEBI:29105"/>
    </ligand>
</feature>
<evidence type="ECO:0000259" key="11">
    <source>
        <dbReference type="PROSITE" id="PS50936"/>
    </source>
</evidence>
<dbReference type="InterPro" id="IPR010914">
    <property type="entry name" value="RsgA_GTPase_dom"/>
</dbReference>
<evidence type="ECO:0000256" key="7">
    <source>
        <dbReference type="ARBA" id="ARBA00022833"/>
    </source>
</evidence>
<evidence type="ECO:0000256" key="1">
    <source>
        <dbReference type="ARBA" id="ARBA00022490"/>
    </source>
</evidence>
<keyword evidence="7 10" id="KW-0862">Zinc</keyword>
<dbReference type="GO" id="GO:0019843">
    <property type="term" value="F:rRNA binding"/>
    <property type="evidence" value="ECO:0007669"/>
    <property type="project" value="UniProtKB-KW"/>
</dbReference>
<dbReference type="EC" id="3.6.1.-" evidence="10"/>
<organism evidence="13 14">
    <name type="scientific">Lihuaxuella thermophila</name>
    <dbReference type="NCBI Taxonomy" id="1173111"/>
    <lineage>
        <taxon>Bacteria</taxon>
        <taxon>Bacillati</taxon>
        <taxon>Bacillota</taxon>
        <taxon>Bacilli</taxon>
        <taxon>Bacillales</taxon>
        <taxon>Thermoactinomycetaceae</taxon>
        <taxon>Lihuaxuella</taxon>
    </lineage>
</organism>
<dbReference type="Gene3D" id="1.10.40.50">
    <property type="entry name" value="Probable gtpase engc, domain 3"/>
    <property type="match status" value="1"/>
</dbReference>
<keyword evidence="2 10" id="KW-0690">Ribosome biogenesis</keyword>
<dbReference type="CDD" id="cd04466">
    <property type="entry name" value="S1_YloQ_GTPase"/>
    <property type="match status" value="1"/>
</dbReference>
<feature type="binding site" evidence="10">
    <location>
        <position position="256"/>
    </location>
    <ligand>
        <name>Zn(2+)</name>
        <dbReference type="ChEBI" id="CHEBI:29105"/>
    </ligand>
</feature>
<dbReference type="OrthoDB" id="9809485at2"/>
<keyword evidence="5 10" id="KW-0547">Nucleotide-binding</keyword>
<dbReference type="Pfam" id="PF16745">
    <property type="entry name" value="RsgA_N"/>
    <property type="match status" value="1"/>
</dbReference>
<keyword evidence="1 10" id="KW-0963">Cytoplasm</keyword>
<keyword evidence="4 10" id="KW-0699">rRNA-binding</keyword>
<dbReference type="HAMAP" id="MF_01820">
    <property type="entry name" value="GTPase_RsgA"/>
    <property type="match status" value="1"/>
</dbReference>
<proteinExistence type="inferred from homology"/>
<dbReference type="AlphaFoldDB" id="A0A1H8E8V8"/>